<reference evidence="1 2" key="1">
    <citation type="submission" date="2020-07" db="EMBL/GenBank/DDBJ databases">
        <title>Sequencing the genomes of 1000 actinobacteria strains.</title>
        <authorList>
            <person name="Klenk H.-P."/>
        </authorList>
    </citation>
    <scope>NUCLEOTIDE SEQUENCE [LARGE SCALE GENOMIC DNA]</scope>
    <source>
        <strain evidence="1 2">DSM 17380</strain>
    </source>
</reference>
<evidence type="ECO:0000313" key="1">
    <source>
        <dbReference type="EMBL" id="NYD26046.1"/>
    </source>
</evidence>
<gene>
    <name evidence="1" type="ORF">BJ960_000849</name>
</gene>
<dbReference type="AlphaFoldDB" id="A0A852R9Q5"/>
<organism evidence="1 2">
    <name type="scientific">Leucobacter aridicollis</name>
    <dbReference type="NCBI Taxonomy" id="283878"/>
    <lineage>
        <taxon>Bacteria</taxon>
        <taxon>Bacillati</taxon>
        <taxon>Actinomycetota</taxon>
        <taxon>Actinomycetes</taxon>
        <taxon>Micrococcales</taxon>
        <taxon>Microbacteriaceae</taxon>
        <taxon>Leucobacter</taxon>
    </lineage>
</organism>
<name>A0A852R9Q5_9MICO</name>
<dbReference type="Proteomes" id="UP000586095">
    <property type="component" value="Unassembled WGS sequence"/>
</dbReference>
<sequence>MSDTFTASNGVRVTRRGESVKLSCERMANRLATFDDLNRQDMEALREFFQHERDKELGRWRDPERPDIVVYLCDAERCVRVLDELTGVSQLYVEGQMSEYRGDMADAARTYFAAHPEPRSWHDARDGQLWLIRFDDFPDTDVSALVKGGRFVYNDHCHEGTATLKDSSIVGGTQIWPEVKP</sequence>
<proteinExistence type="predicted"/>
<protein>
    <submittedName>
        <fullName evidence="1">Uncharacterized protein</fullName>
    </submittedName>
</protein>
<dbReference type="EMBL" id="JACCBD010000001">
    <property type="protein sequence ID" value="NYD26046.1"/>
    <property type="molecule type" value="Genomic_DNA"/>
</dbReference>
<evidence type="ECO:0000313" key="2">
    <source>
        <dbReference type="Proteomes" id="UP000586095"/>
    </source>
</evidence>
<keyword evidence="2" id="KW-1185">Reference proteome</keyword>
<dbReference type="RefSeq" id="WP_185986386.1">
    <property type="nucleotide sequence ID" value="NZ_BAAALZ010000002.1"/>
</dbReference>
<accession>A0A852R9Q5</accession>
<comment type="caution">
    <text evidence="1">The sequence shown here is derived from an EMBL/GenBank/DDBJ whole genome shotgun (WGS) entry which is preliminary data.</text>
</comment>